<dbReference type="Proteomes" id="UP000094526">
    <property type="component" value="Unassembled WGS sequence"/>
</dbReference>
<feature type="region of interest" description="Disordered" evidence="1">
    <location>
        <begin position="137"/>
        <end position="157"/>
    </location>
</feature>
<comment type="caution">
    <text evidence="3">The sequence shown here is derived from an EMBL/GenBank/DDBJ whole genome shotgun (WGS) entry which is preliminary data.</text>
</comment>
<proteinExistence type="predicted"/>
<feature type="compositionally biased region" description="Polar residues" evidence="1">
    <location>
        <begin position="238"/>
        <end position="255"/>
    </location>
</feature>
<dbReference type="OrthoDB" id="4153359at2759"/>
<evidence type="ECO:0000256" key="2">
    <source>
        <dbReference type="SAM" id="Phobius"/>
    </source>
</evidence>
<reference evidence="4" key="1">
    <citation type="submission" date="2015-07" db="EMBL/GenBank/DDBJ databases">
        <authorList>
            <person name="Teixeira M.M."/>
            <person name="Souza R.C."/>
            <person name="Almeida L.G."/>
            <person name="Vicente V.A."/>
            <person name="de Hoog S."/>
            <person name="Bocca A.L."/>
            <person name="de Almeida S.R."/>
            <person name="Vasconcelos A.T."/>
            <person name="Felipe M.S."/>
        </authorList>
    </citation>
    <scope>NUCLEOTIDE SEQUENCE [LARGE SCALE GENOMIC DNA]</scope>
    <source>
        <strain evidence="4">KSF</strain>
    </source>
</reference>
<keyword evidence="2" id="KW-1133">Transmembrane helix</keyword>
<dbReference type="EMBL" id="LGRB01000014">
    <property type="protein sequence ID" value="OCT47233.1"/>
    <property type="molecule type" value="Genomic_DNA"/>
</dbReference>
<evidence type="ECO:0000313" key="3">
    <source>
        <dbReference type="EMBL" id="OCT47233.1"/>
    </source>
</evidence>
<keyword evidence="4" id="KW-1185">Reference proteome</keyword>
<organism evidence="3 4">
    <name type="scientific">Cladophialophora carrionii</name>
    <dbReference type="NCBI Taxonomy" id="86049"/>
    <lineage>
        <taxon>Eukaryota</taxon>
        <taxon>Fungi</taxon>
        <taxon>Dikarya</taxon>
        <taxon>Ascomycota</taxon>
        <taxon>Pezizomycotina</taxon>
        <taxon>Eurotiomycetes</taxon>
        <taxon>Chaetothyriomycetidae</taxon>
        <taxon>Chaetothyriales</taxon>
        <taxon>Herpotrichiellaceae</taxon>
        <taxon>Cladophialophora</taxon>
    </lineage>
</organism>
<sequence>MAPQQTNDNPDNTALAISPALIVGIVIIAAFFCTLIFASLYRFCGRRSSNGLTSEAFAARDTDNVVGINAGGEFWNPNRQRSAAQIARMKEVRWINNMYAWERGRHARLEVGEIRPTTMIMGRKGENRSWDEYTVAEDSSGRDSSGHASGDHAGPYFYNTENPYGRFASQQRLSHLAPSTNGVRASYLSSGNGSGLLPRQPSALLPPPINEQPGTVLRRSPLRHEYQVEGTARELPTQPRTSHPTITVNDRTQNFPELYSPAYAEDTNFETISLRDESPSGGQGGRGSVDPAQPPANFSRPREGHNATPTQRRSVVVTDGSLPQLQLQFPLPQSHSQQTVSSIYDEDEGVDVNSQSETIPLSGCAEVQDLEESTPLKEVQSPEDDGQDVGGTVAKENVKDMIQEWERVNGRFGRGC</sequence>
<feature type="region of interest" description="Disordered" evidence="1">
    <location>
        <begin position="191"/>
        <end position="215"/>
    </location>
</feature>
<keyword evidence="2" id="KW-0812">Transmembrane</keyword>
<dbReference type="VEuPathDB" id="FungiDB:CLCR_02453"/>
<name>A0A1C1CFD2_9EURO</name>
<evidence type="ECO:0000256" key="1">
    <source>
        <dbReference type="SAM" id="MobiDB-lite"/>
    </source>
</evidence>
<accession>A0A1C1CFD2</accession>
<feature type="region of interest" description="Disordered" evidence="1">
    <location>
        <begin position="274"/>
        <end position="312"/>
    </location>
</feature>
<evidence type="ECO:0000313" key="4">
    <source>
        <dbReference type="Proteomes" id="UP000094526"/>
    </source>
</evidence>
<dbReference type="AlphaFoldDB" id="A0A1C1CFD2"/>
<feature type="region of interest" description="Disordered" evidence="1">
    <location>
        <begin position="229"/>
        <end position="255"/>
    </location>
</feature>
<keyword evidence="2" id="KW-0472">Membrane</keyword>
<feature type="region of interest" description="Disordered" evidence="1">
    <location>
        <begin position="371"/>
        <end position="393"/>
    </location>
</feature>
<gene>
    <name evidence="3" type="ORF">CLCR_02453</name>
</gene>
<protein>
    <submittedName>
        <fullName evidence="3">Uncharacterized protein</fullName>
    </submittedName>
</protein>
<dbReference type="VEuPathDB" id="FungiDB:G647_02195"/>
<feature type="transmembrane region" description="Helical" evidence="2">
    <location>
        <begin position="20"/>
        <end position="41"/>
    </location>
</feature>